<proteinExistence type="predicted"/>
<accession>A0A4Z0YBR8</accession>
<reference evidence="11 12" key="1">
    <citation type="submission" date="2019-04" db="EMBL/GenBank/DDBJ databases">
        <authorList>
            <person name="Poehlein A."/>
            <person name="Bengelsdorf F.R."/>
            <person name="Duerre P."/>
            <person name="Daniel R."/>
        </authorList>
    </citation>
    <scope>NUCLEOTIDE SEQUENCE [LARGE SCALE GENOMIC DNA]</scope>
    <source>
        <strain evidence="11 12">BS-1</strain>
    </source>
</reference>
<dbReference type="Gene3D" id="3.40.50.1820">
    <property type="entry name" value="alpha/beta hydrolase"/>
    <property type="match status" value="1"/>
</dbReference>
<keyword evidence="8" id="KW-0443">Lipid metabolism</keyword>
<evidence type="ECO:0000256" key="5">
    <source>
        <dbReference type="ARBA" id="ARBA00022729"/>
    </source>
</evidence>
<evidence type="ECO:0000256" key="8">
    <source>
        <dbReference type="ARBA" id="ARBA00023098"/>
    </source>
</evidence>
<gene>
    <name evidence="11" type="ORF">CAGA_09880</name>
</gene>
<evidence type="ECO:0000256" key="9">
    <source>
        <dbReference type="SAM" id="SignalP"/>
    </source>
</evidence>
<dbReference type="SUPFAM" id="SSF53474">
    <property type="entry name" value="alpha/beta-Hydrolases"/>
    <property type="match status" value="1"/>
</dbReference>
<feature type="domain" description="Lipase-like C-terminal" evidence="10">
    <location>
        <begin position="36"/>
        <end position="398"/>
    </location>
</feature>
<dbReference type="PANTHER" id="PTHR34043:SF3">
    <property type="entry name" value="ALPHA_BETA-HYDROLASES SUPERFAMILY PROTEIN"/>
    <property type="match status" value="1"/>
</dbReference>
<keyword evidence="5 9" id="KW-0732">Signal</keyword>
<keyword evidence="4" id="KW-0964">Secreted</keyword>
<comment type="caution">
    <text evidence="11">The sequence shown here is derived from an EMBL/GenBank/DDBJ whole genome shotgun (WGS) entry which is preliminary data.</text>
</comment>
<evidence type="ECO:0000256" key="2">
    <source>
        <dbReference type="ARBA" id="ARBA00004613"/>
    </source>
</evidence>
<protein>
    <recommendedName>
        <fullName evidence="3">triacylglycerol lipase</fullName>
        <ecNumber evidence="3">3.1.1.3</ecNumber>
    </recommendedName>
</protein>
<dbReference type="GO" id="GO:0016042">
    <property type="term" value="P:lipid catabolic process"/>
    <property type="evidence" value="ECO:0007669"/>
    <property type="project" value="UniProtKB-KW"/>
</dbReference>
<dbReference type="GO" id="GO:0004806">
    <property type="term" value="F:triacylglycerol lipase activity"/>
    <property type="evidence" value="ECO:0007669"/>
    <property type="project" value="UniProtKB-EC"/>
</dbReference>
<dbReference type="GO" id="GO:0005576">
    <property type="term" value="C:extracellular region"/>
    <property type="evidence" value="ECO:0007669"/>
    <property type="project" value="UniProtKB-SubCell"/>
</dbReference>
<dbReference type="InterPro" id="IPR056304">
    <property type="entry name" value="Lip-like_C"/>
</dbReference>
<evidence type="ECO:0000259" key="10">
    <source>
        <dbReference type="Pfam" id="PF24708"/>
    </source>
</evidence>
<keyword evidence="12" id="KW-1185">Reference proteome</keyword>
<comment type="subcellular location">
    <subcellularLocation>
        <location evidence="2">Secreted</location>
    </subcellularLocation>
</comment>
<evidence type="ECO:0000256" key="7">
    <source>
        <dbReference type="ARBA" id="ARBA00022963"/>
    </source>
</evidence>
<dbReference type="PANTHER" id="PTHR34043">
    <property type="entry name" value="ALPHA/BETA-HYDROLASES SUPERFAMILY PROTEIN"/>
    <property type="match status" value="1"/>
</dbReference>
<evidence type="ECO:0000256" key="1">
    <source>
        <dbReference type="ARBA" id="ARBA00001024"/>
    </source>
</evidence>
<evidence type="ECO:0000256" key="6">
    <source>
        <dbReference type="ARBA" id="ARBA00022801"/>
    </source>
</evidence>
<feature type="signal peptide" evidence="9">
    <location>
        <begin position="1"/>
        <end position="30"/>
    </location>
</feature>
<dbReference type="Proteomes" id="UP000297714">
    <property type="component" value="Unassembled WGS sequence"/>
</dbReference>
<evidence type="ECO:0000313" key="12">
    <source>
        <dbReference type="Proteomes" id="UP000297714"/>
    </source>
</evidence>
<evidence type="ECO:0000256" key="3">
    <source>
        <dbReference type="ARBA" id="ARBA00013279"/>
    </source>
</evidence>
<dbReference type="AlphaFoldDB" id="A0A4Z0YBR8"/>
<dbReference type="EMBL" id="SRMQ01000003">
    <property type="protein sequence ID" value="TGJ76915.1"/>
    <property type="molecule type" value="Genomic_DNA"/>
</dbReference>
<evidence type="ECO:0000256" key="4">
    <source>
        <dbReference type="ARBA" id="ARBA00022525"/>
    </source>
</evidence>
<sequence>MKLNVRKLGALLLSFAIFLSVIIIPQPAYAAEKEGNKYPIVFCHGNAGWGRDEMLGYRYWGGLVDLQKKLTDAGYPTYTAAVGPFSSNWDRACELYAYIKGGTVDYGEAHSKKHGHARYGKSFPGLYPEWGTETDGSLNKIHLIAHSQGGQTGRMLIQLLEEGSEEEREVTKTGLSPLFEGGKPWVASLTTLASPHNGTTLADVDIYKLKDFATYLISAAAAATGKGVEPVYDFKLDQWGLKRQAGECFTNYAKRVMNSSIWNGKVRDFSFWDLSTTGAAEQNAWVTAKDDVYYFSYSTCATTEERLTGHQIGKPLVMNPVLFAPAAVIGLYTRSGKEKPDIDRTWWRNDGIVNTISAKGPSVNSTDEIVEYNGTPQIGKWNYMGVQNMDHMAIVGIGKYNVTNLYLTIAKNVRSLPVVS</sequence>
<evidence type="ECO:0000313" key="11">
    <source>
        <dbReference type="EMBL" id="TGJ76915.1"/>
    </source>
</evidence>
<keyword evidence="6 11" id="KW-0378">Hydrolase</keyword>
<comment type="catalytic activity">
    <reaction evidence="1">
        <text>a triacylglycerol + H2O = a diacylglycerol + a fatty acid + H(+)</text>
        <dbReference type="Rhea" id="RHEA:12044"/>
        <dbReference type="ChEBI" id="CHEBI:15377"/>
        <dbReference type="ChEBI" id="CHEBI:15378"/>
        <dbReference type="ChEBI" id="CHEBI:17855"/>
        <dbReference type="ChEBI" id="CHEBI:18035"/>
        <dbReference type="ChEBI" id="CHEBI:28868"/>
        <dbReference type="EC" id="3.1.1.3"/>
    </reaction>
</comment>
<name>A0A4Z0YBR8_9FIRM</name>
<keyword evidence="7" id="KW-0442">Lipid degradation</keyword>
<dbReference type="EC" id="3.1.1.3" evidence="3"/>
<organism evidence="11 12">
    <name type="scientific">Caproiciproducens galactitolivorans</name>
    <dbReference type="NCBI Taxonomy" id="642589"/>
    <lineage>
        <taxon>Bacteria</taxon>
        <taxon>Bacillati</taxon>
        <taxon>Bacillota</taxon>
        <taxon>Clostridia</taxon>
        <taxon>Eubacteriales</taxon>
        <taxon>Acutalibacteraceae</taxon>
        <taxon>Caproiciproducens</taxon>
    </lineage>
</organism>
<dbReference type="Pfam" id="PF24708">
    <property type="entry name" value="Lip_C"/>
    <property type="match status" value="1"/>
</dbReference>
<dbReference type="InterPro" id="IPR029058">
    <property type="entry name" value="AB_hydrolase_fold"/>
</dbReference>
<feature type="chain" id="PRO_5021418466" description="triacylglycerol lipase" evidence="9">
    <location>
        <begin position="31"/>
        <end position="420"/>
    </location>
</feature>